<evidence type="ECO:0000256" key="1">
    <source>
        <dbReference type="SAM" id="MobiDB-lite"/>
    </source>
</evidence>
<gene>
    <name evidence="2" type="ORF">DSTB1V02_LOCUS7282</name>
</gene>
<dbReference type="EMBL" id="CAJPEV010001454">
    <property type="protein sequence ID" value="CAG0892756.1"/>
    <property type="molecule type" value="Genomic_DNA"/>
</dbReference>
<name>A0A7R8XGQ7_9CRUS</name>
<keyword evidence="3" id="KW-1185">Reference proteome</keyword>
<sequence length="93" mass="10262">MEKILLCLVATSGCLALVWIVTMCAQWKRTRRRENDRGDSEKALPTAKVVPKAVETAARPAPTANDRLKTPTPHPRIIVQSASGNNFIELLPK</sequence>
<dbReference type="EMBL" id="LR900971">
    <property type="protein sequence ID" value="CAD7247451.1"/>
    <property type="molecule type" value="Genomic_DNA"/>
</dbReference>
<dbReference type="Proteomes" id="UP000677054">
    <property type="component" value="Unassembled WGS sequence"/>
</dbReference>
<organism evidence="2">
    <name type="scientific">Darwinula stevensoni</name>
    <dbReference type="NCBI Taxonomy" id="69355"/>
    <lineage>
        <taxon>Eukaryota</taxon>
        <taxon>Metazoa</taxon>
        <taxon>Ecdysozoa</taxon>
        <taxon>Arthropoda</taxon>
        <taxon>Crustacea</taxon>
        <taxon>Oligostraca</taxon>
        <taxon>Ostracoda</taxon>
        <taxon>Podocopa</taxon>
        <taxon>Podocopida</taxon>
        <taxon>Darwinulocopina</taxon>
        <taxon>Darwinuloidea</taxon>
        <taxon>Darwinulidae</taxon>
        <taxon>Darwinula</taxon>
    </lineage>
</organism>
<feature type="compositionally biased region" description="Basic and acidic residues" evidence="1">
    <location>
        <begin position="33"/>
        <end position="42"/>
    </location>
</feature>
<evidence type="ECO:0000313" key="2">
    <source>
        <dbReference type="EMBL" id="CAD7247451.1"/>
    </source>
</evidence>
<protein>
    <submittedName>
        <fullName evidence="2">Uncharacterized protein</fullName>
    </submittedName>
</protein>
<dbReference type="AlphaFoldDB" id="A0A7R8XGQ7"/>
<accession>A0A7R8XGQ7</accession>
<reference evidence="2" key="1">
    <citation type="submission" date="2020-11" db="EMBL/GenBank/DDBJ databases">
        <authorList>
            <person name="Tran Van P."/>
        </authorList>
    </citation>
    <scope>NUCLEOTIDE SEQUENCE</scope>
</reference>
<feature type="region of interest" description="Disordered" evidence="1">
    <location>
        <begin position="30"/>
        <end position="76"/>
    </location>
</feature>
<proteinExistence type="predicted"/>
<evidence type="ECO:0000313" key="3">
    <source>
        <dbReference type="Proteomes" id="UP000677054"/>
    </source>
</evidence>